<proteinExistence type="predicted"/>
<dbReference type="EMBL" id="VCKW01000350">
    <property type="protein sequence ID" value="TMQ89922.1"/>
    <property type="molecule type" value="Genomic_DNA"/>
</dbReference>
<gene>
    <name evidence="2" type="ORF">ETD83_37715</name>
</gene>
<accession>A0A5C4J0F1</accession>
<organism evidence="2 3">
    <name type="scientific">Actinomadura soli</name>
    <dbReference type="NCBI Taxonomy" id="2508997"/>
    <lineage>
        <taxon>Bacteria</taxon>
        <taxon>Bacillati</taxon>
        <taxon>Actinomycetota</taxon>
        <taxon>Actinomycetes</taxon>
        <taxon>Streptosporangiales</taxon>
        <taxon>Thermomonosporaceae</taxon>
        <taxon>Actinomadura</taxon>
    </lineage>
</organism>
<evidence type="ECO:0000313" key="3">
    <source>
        <dbReference type="Proteomes" id="UP000309174"/>
    </source>
</evidence>
<dbReference type="AlphaFoldDB" id="A0A5C4J0F1"/>
<sequence length="67" mass="7002">MKQEFGGERGAEDEGGDEQVARGRQVAAAKRWCVGETQQVARVVGDDGQAGDAVDAVDAAGRGSRIR</sequence>
<feature type="compositionally biased region" description="Basic and acidic residues" evidence="1">
    <location>
        <begin position="1"/>
        <end position="12"/>
    </location>
</feature>
<keyword evidence="3" id="KW-1185">Reference proteome</keyword>
<comment type="caution">
    <text evidence="2">The sequence shown here is derived from an EMBL/GenBank/DDBJ whole genome shotgun (WGS) entry which is preliminary data.</text>
</comment>
<dbReference type="Proteomes" id="UP000309174">
    <property type="component" value="Unassembled WGS sequence"/>
</dbReference>
<evidence type="ECO:0000256" key="1">
    <source>
        <dbReference type="SAM" id="MobiDB-lite"/>
    </source>
</evidence>
<evidence type="ECO:0000313" key="2">
    <source>
        <dbReference type="EMBL" id="TMQ89922.1"/>
    </source>
</evidence>
<feature type="region of interest" description="Disordered" evidence="1">
    <location>
        <begin position="1"/>
        <end position="27"/>
    </location>
</feature>
<dbReference type="RefSeq" id="WP_138649987.1">
    <property type="nucleotide sequence ID" value="NZ_VCKW01000350.1"/>
</dbReference>
<name>A0A5C4J0F1_9ACTN</name>
<reference evidence="2 3" key="1">
    <citation type="submission" date="2019-05" db="EMBL/GenBank/DDBJ databases">
        <title>Draft genome sequence of Actinomadura sp. 14C53.</title>
        <authorList>
            <person name="Saricaoglu S."/>
            <person name="Isik K."/>
        </authorList>
    </citation>
    <scope>NUCLEOTIDE SEQUENCE [LARGE SCALE GENOMIC DNA]</scope>
    <source>
        <strain evidence="2 3">14C53</strain>
    </source>
</reference>
<protein>
    <submittedName>
        <fullName evidence="2">Uncharacterized protein</fullName>
    </submittedName>
</protein>